<organism evidence="5 6">
    <name type="scientific">Actinokineospora diospyrosa</name>
    <dbReference type="NCBI Taxonomy" id="103728"/>
    <lineage>
        <taxon>Bacteria</taxon>
        <taxon>Bacillati</taxon>
        <taxon>Actinomycetota</taxon>
        <taxon>Actinomycetes</taxon>
        <taxon>Pseudonocardiales</taxon>
        <taxon>Pseudonocardiaceae</taxon>
        <taxon>Actinokineospora</taxon>
    </lineage>
</organism>
<evidence type="ECO:0000313" key="5">
    <source>
        <dbReference type="EMBL" id="MCP2273932.1"/>
    </source>
</evidence>
<dbReference type="Gene3D" id="1.10.10.10">
    <property type="entry name" value="Winged helix-like DNA-binding domain superfamily/Winged helix DNA-binding domain"/>
    <property type="match status" value="1"/>
</dbReference>
<protein>
    <submittedName>
        <fullName evidence="5">Transcriptional regulatory protein, C terminal</fullName>
    </submittedName>
</protein>
<proteinExistence type="inferred from homology"/>
<accession>A0ABT1IMN0</accession>
<feature type="domain" description="OmpR/PhoB-type" evidence="4">
    <location>
        <begin position="1"/>
        <end position="68"/>
    </location>
</feature>
<reference evidence="5 6" key="1">
    <citation type="submission" date="2022-06" db="EMBL/GenBank/DDBJ databases">
        <title>Genomic Encyclopedia of Archaeal and Bacterial Type Strains, Phase II (KMG-II): from individual species to whole genera.</title>
        <authorList>
            <person name="Goeker M."/>
        </authorList>
    </citation>
    <scope>NUCLEOTIDE SEQUENCE [LARGE SCALE GENOMIC DNA]</scope>
    <source>
        <strain evidence="5 6">DSM 44255</strain>
    </source>
</reference>
<dbReference type="Pfam" id="PF03704">
    <property type="entry name" value="BTAD"/>
    <property type="match status" value="1"/>
</dbReference>
<dbReference type="EMBL" id="JAMTCO010000019">
    <property type="protein sequence ID" value="MCP2273932.1"/>
    <property type="molecule type" value="Genomic_DNA"/>
</dbReference>
<dbReference type="SUPFAM" id="SSF46894">
    <property type="entry name" value="C-terminal effector domain of the bipartite response regulators"/>
    <property type="match status" value="1"/>
</dbReference>
<comment type="caution">
    <text evidence="5">The sequence shown here is derived from an EMBL/GenBank/DDBJ whole genome shotgun (WGS) entry which is preliminary data.</text>
</comment>
<comment type="similarity">
    <text evidence="1">Belongs to the AfsR/DnrI/RedD regulatory family.</text>
</comment>
<evidence type="ECO:0000259" key="4">
    <source>
        <dbReference type="PROSITE" id="PS51755"/>
    </source>
</evidence>
<keyword evidence="2 3" id="KW-0238">DNA-binding</keyword>
<dbReference type="Proteomes" id="UP001205185">
    <property type="component" value="Unassembled WGS sequence"/>
</dbReference>
<dbReference type="InterPro" id="IPR016032">
    <property type="entry name" value="Sig_transdc_resp-reg_C-effctor"/>
</dbReference>
<dbReference type="Gene3D" id="1.25.40.10">
    <property type="entry name" value="Tetratricopeptide repeat domain"/>
    <property type="match status" value="1"/>
</dbReference>
<dbReference type="PROSITE" id="PS51755">
    <property type="entry name" value="OMPR_PHOB"/>
    <property type="match status" value="1"/>
</dbReference>
<evidence type="ECO:0000256" key="3">
    <source>
        <dbReference type="PROSITE-ProRule" id="PRU01091"/>
    </source>
</evidence>
<dbReference type="InterPro" id="IPR005158">
    <property type="entry name" value="BTAD"/>
</dbReference>
<sequence length="227" mass="25971">MLHRNQIISYDLLYDALWPSASGVGNSSSLKVAVHALRKSLDQAQSPAEAENSSLRVRTCDSGYKLEARNVWIDYTEFESLINRAHLAQRHTNLHLADDLYTQATQLYDGDFLPGLQDDWAATQREWLRSRQLFALGFLSERRLRQGDHLSVIDLCGRMLAIDCLHEASYRTLIRVHAELGQLAQAQRWYTLCTKRLRDELQVAPDHETQRVYTMALRGPQAVGAHR</sequence>
<evidence type="ECO:0000313" key="6">
    <source>
        <dbReference type="Proteomes" id="UP001205185"/>
    </source>
</evidence>
<dbReference type="InterPro" id="IPR036388">
    <property type="entry name" value="WH-like_DNA-bd_sf"/>
</dbReference>
<name>A0ABT1IMN0_9PSEU</name>
<dbReference type="InterPro" id="IPR051677">
    <property type="entry name" value="AfsR-DnrI-RedD_regulator"/>
</dbReference>
<dbReference type="SMART" id="SM01043">
    <property type="entry name" value="BTAD"/>
    <property type="match status" value="1"/>
</dbReference>
<evidence type="ECO:0000256" key="2">
    <source>
        <dbReference type="ARBA" id="ARBA00023125"/>
    </source>
</evidence>
<gene>
    <name evidence="5" type="ORF">LV75_006464</name>
</gene>
<keyword evidence="6" id="KW-1185">Reference proteome</keyword>
<feature type="DNA-binding region" description="OmpR/PhoB-type" evidence="3">
    <location>
        <begin position="1"/>
        <end position="68"/>
    </location>
</feature>
<dbReference type="InterPro" id="IPR001867">
    <property type="entry name" value="OmpR/PhoB-type_DNA-bd"/>
</dbReference>
<evidence type="ECO:0000256" key="1">
    <source>
        <dbReference type="ARBA" id="ARBA00005820"/>
    </source>
</evidence>
<dbReference type="RefSeq" id="WP_253891120.1">
    <property type="nucleotide sequence ID" value="NZ_BAAAVB010000010.1"/>
</dbReference>
<dbReference type="InterPro" id="IPR011990">
    <property type="entry name" value="TPR-like_helical_dom_sf"/>
</dbReference>
<dbReference type="SUPFAM" id="SSF48452">
    <property type="entry name" value="TPR-like"/>
    <property type="match status" value="1"/>
</dbReference>
<dbReference type="PANTHER" id="PTHR35807">
    <property type="entry name" value="TRANSCRIPTIONAL REGULATOR REDD-RELATED"/>
    <property type="match status" value="1"/>
</dbReference>